<sequence length="192" mass="19030">MKYTVGAFAIAAALAAASSPASAQSVSGTVTINGTVGEKCIVTDAGDDPNPDFGGIVDLGALDDTDGTLRTIADINASSDLNNLGFRVVCTTATPTVAVSAAPMVNAATAPAGYANTVHFTADANFSVVGGTDTYQVITDATATNGGTLSNRLATGPDNVQVDLSGFHTPAVTDVLVAGNYTGSVSITISPN</sequence>
<dbReference type="Proteomes" id="UP000471435">
    <property type="component" value="Unassembled WGS sequence"/>
</dbReference>
<name>A0A6I4V925_9SPHN</name>
<proteinExistence type="predicted"/>
<evidence type="ECO:0000313" key="2">
    <source>
        <dbReference type="EMBL" id="MXP48312.1"/>
    </source>
</evidence>
<feature type="chain" id="PRO_5026225842" evidence="1">
    <location>
        <begin position="24"/>
        <end position="192"/>
    </location>
</feature>
<evidence type="ECO:0000313" key="3">
    <source>
        <dbReference type="Proteomes" id="UP000471435"/>
    </source>
</evidence>
<protein>
    <submittedName>
        <fullName evidence="2">Uncharacterized protein</fullName>
    </submittedName>
</protein>
<comment type="caution">
    <text evidence="2">The sequence shown here is derived from an EMBL/GenBank/DDBJ whole genome shotgun (WGS) entry which is preliminary data.</text>
</comment>
<evidence type="ECO:0000256" key="1">
    <source>
        <dbReference type="SAM" id="SignalP"/>
    </source>
</evidence>
<organism evidence="2 3">
    <name type="scientific">Pontixanthobacter luteolus</name>
    <dbReference type="NCBI Taxonomy" id="295089"/>
    <lineage>
        <taxon>Bacteria</taxon>
        <taxon>Pseudomonadati</taxon>
        <taxon>Pseudomonadota</taxon>
        <taxon>Alphaproteobacteria</taxon>
        <taxon>Sphingomonadales</taxon>
        <taxon>Erythrobacteraceae</taxon>
        <taxon>Pontixanthobacter</taxon>
    </lineage>
</organism>
<dbReference type="RefSeq" id="WP_160731506.1">
    <property type="nucleotide sequence ID" value="NZ_CANLWR010000002.1"/>
</dbReference>
<keyword evidence="3" id="KW-1185">Reference proteome</keyword>
<feature type="signal peptide" evidence="1">
    <location>
        <begin position="1"/>
        <end position="23"/>
    </location>
</feature>
<keyword evidence="1" id="KW-0732">Signal</keyword>
<dbReference type="OrthoDB" id="7559249at2"/>
<gene>
    <name evidence="2" type="ORF">GRI43_13025</name>
</gene>
<reference evidence="2 3" key="1">
    <citation type="submission" date="2019-12" db="EMBL/GenBank/DDBJ databases">
        <title>Genomic-based taxomic classification of the family Erythrobacteraceae.</title>
        <authorList>
            <person name="Xu L."/>
        </authorList>
    </citation>
    <scope>NUCLEOTIDE SEQUENCE [LARGE SCALE GENOMIC DNA]</scope>
    <source>
        <strain evidence="2 3">SW-109</strain>
    </source>
</reference>
<accession>A0A6I4V925</accession>
<dbReference type="AlphaFoldDB" id="A0A6I4V925"/>
<dbReference type="EMBL" id="WTYP01000002">
    <property type="protein sequence ID" value="MXP48312.1"/>
    <property type="molecule type" value="Genomic_DNA"/>
</dbReference>